<keyword evidence="3" id="KW-0159">Chromosome partition</keyword>
<evidence type="ECO:0000256" key="6">
    <source>
        <dbReference type="ARBA" id="ARBA00025774"/>
    </source>
</evidence>
<keyword evidence="2" id="KW-0808">Transferase</keyword>
<evidence type="ECO:0000256" key="9">
    <source>
        <dbReference type="ARBA" id="ARBA00048017"/>
    </source>
</evidence>
<dbReference type="EMBL" id="CAJOBC010007642">
    <property type="protein sequence ID" value="CAF3938610.1"/>
    <property type="molecule type" value="Genomic_DNA"/>
</dbReference>
<organism evidence="12 14">
    <name type="scientific">Didymodactylos carnosus</name>
    <dbReference type="NCBI Taxonomy" id="1234261"/>
    <lineage>
        <taxon>Eukaryota</taxon>
        <taxon>Metazoa</taxon>
        <taxon>Spiralia</taxon>
        <taxon>Gnathifera</taxon>
        <taxon>Rotifera</taxon>
        <taxon>Eurotatoria</taxon>
        <taxon>Bdelloidea</taxon>
        <taxon>Philodinida</taxon>
        <taxon>Philodinidae</taxon>
        <taxon>Didymodactylos</taxon>
    </lineage>
</organism>
<dbReference type="CDD" id="cd04301">
    <property type="entry name" value="NAT_SF"/>
    <property type="match status" value="1"/>
</dbReference>
<evidence type="ECO:0000256" key="1">
    <source>
        <dbReference type="ARBA" id="ARBA00013184"/>
    </source>
</evidence>
<proteinExistence type="inferred from homology"/>
<dbReference type="OrthoDB" id="41532at2759"/>
<dbReference type="Pfam" id="PF00583">
    <property type="entry name" value="Acetyltransf_1"/>
    <property type="match status" value="1"/>
</dbReference>
<evidence type="ECO:0000256" key="5">
    <source>
        <dbReference type="ARBA" id="ARBA00023315"/>
    </source>
</evidence>
<evidence type="ECO:0000256" key="2">
    <source>
        <dbReference type="ARBA" id="ARBA00022679"/>
    </source>
</evidence>
<comment type="similarity">
    <text evidence="6">Belongs to the acetyltransferase family. NAA60 subfamily.</text>
</comment>
<comment type="catalytic activity">
    <reaction evidence="10">
        <text>N-terminal L-methionyl-[transmembrane protein] + acetyl-CoA = N-terminal N(alpha)-acetyl-L-methionyl-[transmembrane protein] + CoA + H(+)</text>
        <dbReference type="Rhea" id="RHEA:50604"/>
        <dbReference type="Rhea" id="RHEA-COMP:12745"/>
        <dbReference type="Rhea" id="RHEA-COMP:12746"/>
        <dbReference type="ChEBI" id="CHEBI:15378"/>
        <dbReference type="ChEBI" id="CHEBI:57287"/>
        <dbReference type="ChEBI" id="CHEBI:57288"/>
        <dbReference type="ChEBI" id="CHEBI:64731"/>
        <dbReference type="ChEBI" id="CHEBI:133414"/>
        <dbReference type="EC" id="2.3.1.259"/>
    </reaction>
</comment>
<dbReference type="PANTHER" id="PTHR14744">
    <property type="entry name" value="N-ALPHA-ACETYLTRANSFERASE 60"/>
    <property type="match status" value="1"/>
</dbReference>
<comment type="catalytic activity">
    <reaction evidence="9">
        <text>L-lysyl-[protein] + acetyl-CoA = N(6)-acetyl-L-lysyl-[protein] + CoA + H(+)</text>
        <dbReference type="Rhea" id="RHEA:45948"/>
        <dbReference type="Rhea" id="RHEA-COMP:9752"/>
        <dbReference type="Rhea" id="RHEA-COMP:10731"/>
        <dbReference type="ChEBI" id="CHEBI:15378"/>
        <dbReference type="ChEBI" id="CHEBI:29969"/>
        <dbReference type="ChEBI" id="CHEBI:57287"/>
        <dbReference type="ChEBI" id="CHEBI:57288"/>
        <dbReference type="ChEBI" id="CHEBI:61930"/>
        <dbReference type="EC" id="2.3.1.48"/>
    </reaction>
</comment>
<dbReference type="EC" id="2.3.1.48" evidence="1"/>
<dbReference type="InterPro" id="IPR016181">
    <property type="entry name" value="Acyl_CoA_acyltransferase"/>
</dbReference>
<keyword evidence="5" id="KW-0012">Acyltransferase</keyword>
<protein>
    <recommendedName>
        <fullName evidence="8">N-alpha-acetyltransferase 60</fullName>
        <ecNumber evidence="7">2.3.1.259</ecNumber>
        <ecNumber evidence="1">2.3.1.48</ecNumber>
    </recommendedName>
</protein>
<evidence type="ECO:0000256" key="3">
    <source>
        <dbReference type="ARBA" id="ARBA00022829"/>
    </source>
</evidence>
<evidence type="ECO:0000259" key="11">
    <source>
        <dbReference type="PROSITE" id="PS51186"/>
    </source>
</evidence>
<dbReference type="EC" id="2.3.1.259" evidence="7"/>
<name>A0A814UHE3_9BILA</name>
<evidence type="ECO:0000256" key="8">
    <source>
        <dbReference type="ARBA" id="ARBA00026144"/>
    </source>
</evidence>
<dbReference type="InterPro" id="IPR045141">
    <property type="entry name" value="NAA60-like"/>
</dbReference>
<gene>
    <name evidence="12" type="ORF">GPM918_LOCUS22374</name>
    <name evidence="13" type="ORF">SRO942_LOCUS22372</name>
</gene>
<dbReference type="SUPFAM" id="SSF55729">
    <property type="entry name" value="Acyl-CoA N-acyltransferases (Nat)"/>
    <property type="match status" value="1"/>
</dbReference>
<evidence type="ECO:0000313" key="13">
    <source>
        <dbReference type="EMBL" id="CAF3938610.1"/>
    </source>
</evidence>
<dbReference type="GO" id="GO:0007059">
    <property type="term" value="P:chromosome segregation"/>
    <property type="evidence" value="ECO:0007669"/>
    <property type="project" value="UniProtKB-KW"/>
</dbReference>
<keyword evidence="4" id="KW-0156">Chromatin regulator</keyword>
<reference evidence="12" key="1">
    <citation type="submission" date="2021-02" db="EMBL/GenBank/DDBJ databases">
        <authorList>
            <person name="Nowell W R."/>
        </authorList>
    </citation>
    <scope>NUCLEOTIDE SEQUENCE</scope>
</reference>
<feature type="domain" description="N-acetyltransferase" evidence="11">
    <location>
        <begin position="59"/>
        <end position="206"/>
    </location>
</feature>
<accession>A0A814UHE3</accession>
<dbReference type="AlphaFoldDB" id="A0A814UHE3"/>
<evidence type="ECO:0000256" key="10">
    <source>
        <dbReference type="ARBA" id="ARBA00048848"/>
    </source>
</evidence>
<dbReference type="GO" id="GO:0000139">
    <property type="term" value="C:Golgi membrane"/>
    <property type="evidence" value="ECO:0007669"/>
    <property type="project" value="TreeGrafter"/>
</dbReference>
<dbReference type="Gene3D" id="3.40.630.30">
    <property type="match status" value="1"/>
</dbReference>
<evidence type="ECO:0000313" key="14">
    <source>
        <dbReference type="Proteomes" id="UP000663829"/>
    </source>
</evidence>
<keyword evidence="14" id="KW-1185">Reference proteome</keyword>
<dbReference type="GO" id="GO:0120518">
    <property type="term" value="F:protein N-terminal-methionine acetyltransferase activity"/>
    <property type="evidence" value="ECO:0007669"/>
    <property type="project" value="UniProtKB-EC"/>
</dbReference>
<evidence type="ECO:0000313" key="12">
    <source>
        <dbReference type="EMBL" id="CAF1174721.1"/>
    </source>
</evidence>
<dbReference type="EMBL" id="CAJNOQ010007642">
    <property type="protein sequence ID" value="CAF1174721.1"/>
    <property type="molecule type" value="Genomic_DNA"/>
</dbReference>
<evidence type="ECO:0000256" key="4">
    <source>
        <dbReference type="ARBA" id="ARBA00022853"/>
    </source>
</evidence>
<sequence length="206" mass="24356">MGLGMYKPYVVQFNEQQNYHNRLEDYDDNKKMNPSRHITNNDNDIEQQITNMYNNTTIVNVYHNTNFAPWQLEEIFLPLFGNAYSFPVLINMSDHTWCVYIENEMIAAVLATKRLFDNSQALYLILFGVKKSYQGIGIGTKLLDIIIQYTKRDHCNFIFLHTECSNIKAIRLYEKLGFKKESFVPNYYRSISNFRPDAYRMLLTLK</sequence>
<dbReference type="GO" id="GO:0004402">
    <property type="term" value="F:histone acetyltransferase activity"/>
    <property type="evidence" value="ECO:0007669"/>
    <property type="project" value="TreeGrafter"/>
</dbReference>
<dbReference type="PANTHER" id="PTHR14744:SF15">
    <property type="entry name" value="N-ALPHA-ACETYLTRANSFERASE 60"/>
    <property type="match status" value="1"/>
</dbReference>
<comment type="caution">
    <text evidence="12">The sequence shown here is derived from an EMBL/GenBank/DDBJ whole genome shotgun (WGS) entry which is preliminary data.</text>
</comment>
<dbReference type="PROSITE" id="PS51186">
    <property type="entry name" value="GNAT"/>
    <property type="match status" value="1"/>
</dbReference>
<dbReference type="InterPro" id="IPR000182">
    <property type="entry name" value="GNAT_dom"/>
</dbReference>
<dbReference type="Proteomes" id="UP000681722">
    <property type="component" value="Unassembled WGS sequence"/>
</dbReference>
<dbReference type="Proteomes" id="UP000663829">
    <property type="component" value="Unassembled WGS sequence"/>
</dbReference>
<evidence type="ECO:0000256" key="7">
    <source>
        <dbReference type="ARBA" id="ARBA00026111"/>
    </source>
</evidence>